<dbReference type="Pfam" id="PF05701">
    <property type="entry name" value="WEMBL"/>
    <property type="match status" value="1"/>
</dbReference>
<feature type="region of interest" description="Disordered" evidence="4">
    <location>
        <begin position="593"/>
        <end position="669"/>
    </location>
</feature>
<dbReference type="PANTHER" id="PTHR32054:SF3">
    <property type="entry name" value="HEAVY CHAIN, PUTATIVE, EXPRESSED-RELATED"/>
    <property type="match status" value="1"/>
</dbReference>
<feature type="coiled-coil region" evidence="3">
    <location>
        <begin position="511"/>
        <end position="569"/>
    </location>
</feature>
<feature type="coiled-coil region" evidence="3">
    <location>
        <begin position="275"/>
        <end position="362"/>
    </location>
</feature>
<feature type="compositionally biased region" description="Low complexity" evidence="4">
    <location>
        <begin position="635"/>
        <end position="647"/>
    </location>
</feature>
<sequence>MVRTNERPKKTDFSKVEVGEIDTRAPFQSVKDAVNLFGEVKPKVSGEKPEVKKAKPPSTEKGLIKETEFHLAQKELNKLKEQLQNAENTKAEALAELEKAKQTVADLSRKLKVLTESKEAAIHATEAAAEQAKELEDANSGNLCVSNGFYKEEPENPKEQYTNILSDLNSAKQELARIRQDYDSTLEKKATAVKQAVDAEVSAKDNIERASELSKEISSLKETMEQVKEATIQAQEEQAKVVSEKDVEAESYKTSLVASAKKLEMMKKDFDSEVSGNLEAQLAEAMSEIEALRKELEDTKASDLDSLKAVSSELDATKESLQKVLEEENALQSLVDSLKQELENLKKDHAELREKEKETDSVVGSLHVQLRRCKSELEMALAEAAKATGSSEEMMASLNQLSSEAETARRESEEMKIRAEELKKEAEASMISLKEAEQQLKIALQEAEDAKAAELRALDKLKALTELQDMARSSPSDSDAKITISREEFEGLSKKVEESEKLREMKVAAVLAQVEALRASEHEALQKLEAAQKEIEDMKASTQEALKKAEMAEAAKKAVEGELRRWREKEQKKAAETAIRILEESEVQALAQAQTQTRPQIHHRLTKSGPVDYKIHSEDASEKPMAGKKLEKQRSSFSRRSLLPSLSGIFNKKKSHVERGSPSDQLGEK</sequence>
<feature type="compositionally biased region" description="Basic and acidic residues" evidence="4">
    <location>
        <begin position="406"/>
        <end position="416"/>
    </location>
</feature>
<evidence type="ECO:0000256" key="3">
    <source>
        <dbReference type="SAM" id="Coils"/>
    </source>
</evidence>
<reference evidence="5" key="1">
    <citation type="submission" date="2022-04" db="EMBL/GenBank/DDBJ databases">
        <title>Carnegiea gigantea Genome sequencing and assembly v2.</title>
        <authorList>
            <person name="Copetti D."/>
            <person name="Sanderson M.J."/>
            <person name="Burquez A."/>
            <person name="Wojciechowski M.F."/>
        </authorList>
    </citation>
    <scope>NUCLEOTIDE SEQUENCE</scope>
    <source>
        <strain evidence="5">SGP5-SGP5p</strain>
        <tissue evidence="5">Aerial part</tissue>
    </source>
</reference>
<evidence type="ECO:0000313" key="5">
    <source>
        <dbReference type="EMBL" id="KAJ8437747.1"/>
    </source>
</evidence>
<feature type="region of interest" description="Disordered" evidence="4">
    <location>
        <begin position="384"/>
        <end position="416"/>
    </location>
</feature>
<dbReference type="GO" id="GO:0009903">
    <property type="term" value="P:chloroplast avoidance movement"/>
    <property type="evidence" value="ECO:0007669"/>
    <property type="project" value="TreeGrafter"/>
</dbReference>
<evidence type="ECO:0000256" key="4">
    <source>
        <dbReference type="SAM" id="MobiDB-lite"/>
    </source>
</evidence>
<feature type="compositionally biased region" description="Basic and acidic residues" evidence="4">
    <location>
        <begin position="613"/>
        <end position="622"/>
    </location>
</feature>
<feature type="coiled-coil region" evidence="3">
    <location>
        <begin position="69"/>
        <end position="117"/>
    </location>
</feature>
<evidence type="ECO:0000313" key="6">
    <source>
        <dbReference type="Proteomes" id="UP001153076"/>
    </source>
</evidence>
<dbReference type="OrthoDB" id="1933125at2759"/>
<dbReference type="GO" id="GO:0005829">
    <property type="term" value="C:cytosol"/>
    <property type="evidence" value="ECO:0007669"/>
    <property type="project" value="TreeGrafter"/>
</dbReference>
<protein>
    <recommendedName>
        <fullName evidence="7">WEB family protein</fullName>
    </recommendedName>
</protein>
<comment type="caution">
    <text evidence="5">The sequence shown here is derived from an EMBL/GenBank/DDBJ whole genome shotgun (WGS) entry which is preliminary data.</text>
</comment>
<dbReference type="Proteomes" id="UP001153076">
    <property type="component" value="Unassembled WGS sequence"/>
</dbReference>
<keyword evidence="6" id="KW-1185">Reference proteome</keyword>
<gene>
    <name evidence="5" type="ORF">Cgig2_009462</name>
</gene>
<dbReference type="EMBL" id="JAKOGI010000282">
    <property type="protein sequence ID" value="KAJ8437747.1"/>
    <property type="molecule type" value="Genomic_DNA"/>
</dbReference>
<feature type="compositionally biased region" description="Basic and acidic residues" evidence="4">
    <location>
        <begin position="44"/>
        <end position="53"/>
    </location>
</feature>
<dbReference type="GO" id="GO:0009904">
    <property type="term" value="P:chloroplast accumulation movement"/>
    <property type="evidence" value="ECO:0007669"/>
    <property type="project" value="TreeGrafter"/>
</dbReference>
<keyword evidence="2 3" id="KW-0175">Coiled coil</keyword>
<evidence type="ECO:0000256" key="1">
    <source>
        <dbReference type="ARBA" id="ARBA00005485"/>
    </source>
</evidence>
<comment type="similarity">
    <text evidence="1">Belongs to the WEB family.</text>
</comment>
<feature type="coiled-coil region" evidence="3">
    <location>
        <begin position="161"/>
        <end position="240"/>
    </location>
</feature>
<feature type="compositionally biased region" description="Basic and acidic residues" evidence="4">
    <location>
        <begin position="657"/>
        <end position="669"/>
    </location>
</feature>
<organism evidence="5 6">
    <name type="scientific">Carnegiea gigantea</name>
    <dbReference type="NCBI Taxonomy" id="171969"/>
    <lineage>
        <taxon>Eukaryota</taxon>
        <taxon>Viridiplantae</taxon>
        <taxon>Streptophyta</taxon>
        <taxon>Embryophyta</taxon>
        <taxon>Tracheophyta</taxon>
        <taxon>Spermatophyta</taxon>
        <taxon>Magnoliopsida</taxon>
        <taxon>eudicotyledons</taxon>
        <taxon>Gunneridae</taxon>
        <taxon>Pentapetalae</taxon>
        <taxon>Caryophyllales</taxon>
        <taxon>Cactineae</taxon>
        <taxon>Cactaceae</taxon>
        <taxon>Cactoideae</taxon>
        <taxon>Echinocereeae</taxon>
        <taxon>Carnegiea</taxon>
    </lineage>
</organism>
<accession>A0A9Q1K7H5</accession>
<dbReference type="InterPro" id="IPR008545">
    <property type="entry name" value="Web"/>
</dbReference>
<dbReference type="AlphaFoldDB" id="A0A9Q1K7H5"/>
<evidence type="ECO:0008006" key="7">
    <source>
        <dbReference type="Google" id="ProtNLM"/>
    </source>
</evidence>
<evidence type="ECO:0000256" key="2">
    <source>
        <dbReference type="ARBA" id="ARBA00023054"/>
    </source>
</evidence>
<proteinExistence type="inferred from homology"/>
<feature type="region of interest" description="Disordered" evidence="4">
    <location>
        <begin position="44"/>
        <end position="63"/>
    </location>
</feature>
<dbReference type="PANTHER" id="PTHR32054">
    <property type="entry name" value="HEAVY CHAIN, PUTATIVE, EXPRESSED-RELATED-RELATED"/>
    <property type="match status" value="1"/>
</dbReference>
<name>A0A9Q1K7H5_9CARY</name>